<reference evidence="2 3" key="1">
    <citation type="submission" date="2016-10" db="EMBL/GenBank/DDBJ databases">
        <authorList>
            <person name="Varghese N."/>
            <person name="Submissions S."/>
        </authorList>
    </citation>
    <scope>NUCLEOTIDE SEQUENCE [LARGE SCALE GENOMIC DNA]</scope>
    <source>
        <strain evidence="2 3">PL 12/M</strain>
    </source>
</reference>
<dbReference type="RefSeq" id="WP_091709582.1">
    <property type="nucleotide sequence ID" value="NZ_FNCA01000003.1"/>
</dbReference>
<organism evidence="2 3">
    <name type="scientific">Methanolobus vulcani</name>
    <dbReference type="NCBI Taxonomy" id="38026"/>
    <lineage>
        <taxon>Archaea</taxon>
        <taxon>Methanobacteriati</taxon>
        <taxon>Methanobacteriota</taxon>
        <taxon>Stenosarchaea group</taxon>
        <taxon>Methanomicrobia</taxon>
        <taxon>Methanosarcinales</taxon>
        <taxon>Methanosarcinaceae</taxon>
        <taxon>Methanolobus</taxon>
    </lineage>
</organism>
<keyword evidence="3" id="KW-1185">Reference proteome</keyword>
<sequence length="268" mass="30460">MKHRILKLLACISLASMVLSVVTPGAFADETGTANDTKEFDDHRMMNAPDGNFSINNSIMEAPVFDSEEEEMNFLVERTNESISRKIEMLQEMLYNIDEIDDENITADSIQEQITELQGLLADVESATTLDELKGILETSRESMMMENPVKGERPEMEKIVFDSDEEEMAFLVERETEHITKRIEMLNEKMDNIDEMNDENVTEEFINEEITGLEDLLSEIQGATTLDELKTILEGYRANNPQPHGHGREHGPMGPAPEIEEEITQEE</sequence>
<dbReference type="AlphaFoldDB" id="A0A7Z7AW61"/>
<feature type="compositionally biased region" description="Acidic residues" evidence="1">
    <location>
        <begin position="259"/>
        <end position="268"/>
    </location>
</feature>
<name>A0A7Z7AW61_9EURY</name>
<dbReference type="OrthoDB" id="125857at2157"/>
<evidence type="ECO:0000313" key="2">
    <source>
        <dbReference type="EMBL" id="SDF72185.1"/>
    </source>
</evidence>
<dbReference type="Proteomes" id="UP000199259">
    <property type="component" value="Unassembled WGS sequence"/>
</dbReference>
<comment type="caution">
    <text evidence="2">The sequence shown here is derived from an EMBL/GenBank/DDBJ whole genome shotgun (WGS) entry which is preliminary data.</text>
</comment>
<proteinExistence type="predicted"/>
<evidence type="ECO:0000256" key="1">
    <source>
        <dbReference type="SAM" id="MobiDB-lite"/>
    </source>
</evidence>
<evidence type="ECO:0000313" key="3">
    <source>
        <dbReference type="Proteomes" id="UP000199259"/>
    </source>
</evidence>
<gene>
    <name evidence="2" type="ORF">SAMN04488589_1234</name>
</gene>
<dbReference type="EMBL" id="FNCA01000003">
    <property type="protein sequence ID" value="SDF72185.1"/>
    <property type="molecule type" value="Genomic_DNA"/>
</dbReference>
<protein>
    <submittedName>
        <fullName evidence="2">Uncharacterized protein</fullName>
    </submittedName>
</protein>
<feature type="region of interest" description="Disordered" evidence="1">
    <location>
        <begin position="240"/>
        <end position="268"/>
    </location>
</feature>
<accession>A0A7Z7AW61</accession>